<name>A0A0A8Z7I6_ARUDO</name>
<reference evidence="1" key="1">
    <citation type="submission" date="2014-09" db="EMBL/GenBank/DDBJ databases">
        <authorList>
            <person name="Magalhaes I.L.F."/>
            <person name="Oliveira U."/>
            <person name="Santos F.R."/>
            <person name="Vidigal T.H.D.A."/>
            <person name="Brescovit A.D."/>
            <person name="Santos A.J."/>
        </authorList>
    </citation>
    <scope>NUCLEOTIDE SEQUENCE</scope>
    <source>
        <tissue evidence="1">Shoot tissue taken approximately 20 cm above the soil surface</tissue>
    </source>
</reference>
<dbReference type="AlphaFoldDB" id="A0A0A8Z7I6"/>
<dbReference type="EMBL" id="GBRH01263119">
    <property type="protein sequence ID" value="JAD34776.1"/>
    <property type="molecule type" value="Transcribed_RNA"/>
</dbReference>
<protein>
    <submittedName>
        <fullName evidence="1">Uncharacterized protein</fullName>
    </submittedName>
</protein>
<accession>A0A0A8Z7I6</accession>
<evidence type="ECO:0000313" key="1">
    <source>
        <dbReference type="EMBL" id="JAD34776.1"/>
    </source>
</evidence>
<organism evidence="1">
    <name type="scientific">Arundo donax</name>
    <name type="common">Giant reed</name>
    <name type="synonym">Donax arundinaceus</name>
    <dbReference type="NCBI Taxonomy" id="35708"/>
    <lineage>
        <taxon>Eukaryota</taxon>
        <taxon>Viridiplantae</taxon>
        <taxon>Streptophyta</taxon>
        <taxon>Embryophyta</taxon>
        <taxon>Tracheophyta</taxon>
        <taxon>Spermatophyta</taxon>
        <taxon>Magnoliopsida</taxon>
        <taxon>Liliopsida</taxon>
        <taxon>Poales</taxon>
        <taxon>Poaceae</taxon>
        <taxon>PACMAD clade</taxon>
        <taxon>Arundinoideae</taxon>
        <taxon>Arundineae</taxon>
        <taxon>Arundo</taxon>
    </lineage>
</organism>
<reference evidence="1" key="2">
    <citation type="journal article" date="2015" name="Data Brief">
        <title>Shoot transcriptome of the giant reed, Arundo donax.</title>
        <authorList>
            <person name="Barrero R.A."/>
            <person name="Guerrero F.D."/>
            <person name="Moolhuijzen P."/>
            <person name="Goolsby J.A."/>
            <person name="Tidwell J."/>
            <person name="Bellgard S.E."/>
            <person name="Bellgard M.I."/>
        </authorList>
    </citation>
    <scope>NUCLEOTIDE SEQUENCE</scope>
    <source>
        <tissue evidence="1">Shoot tissue taken approximately 20 cm above the soil surface</tissue>
    </source>
</reference>
<proteinExistence type="predicted"/>
<sequence length="55" mass="5908">MSASIGACACVIDLWSVSDVLEISLWSASFLFTQLLHRACILCSCNCSKITVAII</sequence>